<protein>
    <submittedName>
        <fullName evidence="3">Transcriptional regulator</fullName>
    </submittedName>
</protein>
<name>A0A0R1JSN2_9LACO</name>
<comment type="similarity">
    <text evidence="1">Belongs to the LytR/CpsA/Psr (LCP) family.</text>
</comment>
<accession>A0A0R1JSN2</accession>
<organism evidence="3 4">
    <name type="scientific">Lacticaseibacillus nasuensis JCM 17158</name>
    <dbReference type="NCBI Taxonomy" id="1291734"/>
    <lineage>
        <taxon>Bacteria</taxon>
        <taxon>Bacillati</taxon>
        <taxon>Bacillota</taxon>
        <taxon>Bacilli</taxon>
        <taxon>Lactobacillales</taxon>
        <taxon>Lactobacillaceae</taxon>
        <taxon>Lacticaseibacillus</taxon>
    </lineage>
</organism>
<dbReference type="NCBIfam" id="TIGR00350">
    <property type="entry name" value="lytR_cpsA_psr"/>
    <property type="match status" value="1"/>
</dbReference>
<dbReference type="InterPro" id="IPR004474">
    <property type="entry name" value="LytR_CpsA_psr"/>
</dbReference>
<dbReference type="PATRIC" id="fig|1291734.4.peg.1948"/>
<evidence type="ECO:0000256" key="1">
    <source>
        <dbReference type="ARBA" id="ARBA00006068"/>
    </source>
</evidence>
<feature type="domain" description="Cell envelope-related transcriptional attenuator" evidence="2">
    <location>
        <begin position="76"/>
        <end position="223"/>
    </location>
</feature>
<gene>
    <name evidence="3" type="ORF">FD02_GL001897</name>
</gene>
<dbReference type="AlphaFoldDB" id="A0A0R1JSN2"/>
<dbReference type="Proteomes" id="UP000051804">
    <property type="component" value="Unassembled WGS sequence"/>
</dbReference>
<evidence type="ECO:0000313" key="4">
    <source>
        <dbReference type="Proteomes" id="UP000051804"/>
    </source>
</evidence>
<evidence type="ECO:0000259" key="2">
    <source>
        <dbReference type="Pfam" id="PF03816"/>
    </source>
</evidence>
<dbReference type="STRING" id="1291734.FD02_GL001897"/>
<dbReference type="Gene3D" id="3.40.630.190">
    <property type="entry name" value="LCP protein"/>
    <property type="match status" value="1"/>
</dbReference>
<proteinExistence type="inferred from homology"/>
<dbReference type="PANTHER" id="PTHR33392:SF6">
    <property type="entry name" value="POLYISOPRENYL-TEICHOIC ACID--PEPTIDOGLYCAN TEICHOIC ACID TRANSFERASE TAGU"/>
    <property type="match status" value="1"/>
</dbReference>
<dbReference type="EMBL" id="AZDJ01000003">
    <property type="protein sequence ID" value="KRK74059.1"/>
    <property type="molecule type" value="Genomic_DNA"/>
</dbReference>
<keyword evidence="4" id="KW-1185">Reference proteome</keyword>
<evidence type="ECO:0000313" key="3">
    <source>
        <dbReference type="EMBL" id="KRK74059.1"/>
    </source>
</evidence>
<dbReference type="Pfam" id="PF03816">
    <property type="entry name" value="LytR_cpsA_psr"/>
    <property type="match status" value="1"/>
</dbReference>
<dbReference type="PANTHER" id="PTHR33392">
    <property type="entry name" value="POLYISOPRENYL-TEICHOIC ACID--PEPTIDOGLYCAN TEICHOIC ACID TRANSFERASE TAGU"/>
    <property type="match status" value="1"/>
</dbReference>
<reference evidence="3 4" key="1">
    <citation type="journal article" date="2015" name="Genome Announc.">
        <title>Expanding the biotechnology potential of lactobacilli through comparative genomics of 213 strains and associated genera.</title>
        <authorList>
            <person name="Sun Z."/>
            <person name="Harris H.M."/>
            <person name="McCann A."/>
            <person name="Guo C."/>
            <person name="Argimon S."/>
            <person name="Zhang W."/>
            <person name="Yang X."/>
            <person name="Jeffery I.B."/>
            <person name="Cooney J.C."/>
            <person name="Kagawa T.F."/>
            <person name="Liu W."/>
            <person name="Song Y."/>
            <person name="Salvetti E."/>
            <person name="Wrobel A."/>
            <person name="Rasinkangas P."/>
            <person name="Parkhill J."/>
            <person name="Rea M.C."/>
            <person name="O'Sullivan O."/>
            <person name="Ritari J."/>
            <person name="Douillard F.P."/>
            <person name="Paul Ross R."/>
            <person name="Yang R."/>
            <person name="Briner A.E."/>
            <person name="Felis G.E."/>
            <person name="de Vos W.M."/>
            <person name="Barrangou R."/>
            <person name="Klaenhammer T.R."/>
            <person name="Caufield P.W."/>
            <person name="Cui Y."/>
            <person name="Zhang H."/>
            <person name="O'Toole P.W."/>
        </authorList>
    </citation>
    <scope>NUCLEOTIDE SEQUENCE [LARGE SCALE GENOMIC DNA]</scope>
    <source>
        <strain evidence="3 4">JCM 17158</strain>
    </source>
</reference>
<dbReference type="InterPro" id="IPR050922">
    <property type="entry name" value="LytR/CpsA/Psr_CW_biosynth"/>
</dbReference>
<comment type="caution">
    <text evidence="3">The sequence shown here is derived from an EMBL/GenBank/DDBJ whole genome shotgun (WGS) entry which is preliminary data.</text>
</comment>
<dbReference type="RefSeq" id="WP_235806660.1">
    <property type="nucleotide sequence ID" value="NZ_AZDJ01000003.1"/>
</dbReference>
<sequence length="336" mass="36464">MMMWRLIWLTVIMAFVLVTGYGVRLYAQTENAVKGTYQPTTKTTKVTKKNIEATKPISILLMGTDTGALGRTDKGRTDTMIVATINPKQKRTTMVSIPRDTYVQIQGGTVQGDKINAAYTYNGTDGAISTVSKLLAVPINYYVLVNMTGLRKIVDAVGGVDVNVAFSWTDPQHVGNYQFTKGPMHLNGAQALAYARMRYLDPEGDYGRQKRQQEVIEGIVKNALSAGTLSNYSTLMKSLSSAIQTNLTFDEIKSIATGYSSSAKTFNQKTLKGTGAMVNGASLQLPSTAELQSVSDLLRGELGLSKTTLNNYSTKENAANANTFNFSTGAGTYTLY</sequence>